<feature type="domain" description="SusD-like N-terminal" evidence="7">
    <location>
        <begin position="80"/>
        <end position="198"/>
    </location>
</feature>
<dbReference type="Pfam" id="PF14322">
    <property type="entry name" value="SusD-like_3"/>
    <property type="match status" value="1"/>
</dbReference>
<organism evidence="8 9">
    <name type="scientific">Pedobacter endophyticus</name>
    <dbReference type="NCBI Taxonomy" id="2789740"/>
    <lineage>
        <taxon>Bacteria</taxon>
        <taxon>Pseudomonadati</taxon>
        <taxon>Bacteroidota</taxon>
        <taxon>Sphingobacteriia</taxon>
        <taxon>Sphingobacteriales</taxon>
        <taxon>Sphingobacteriaceae</taxon>
        <taxon>Pedobacter</taxon>
    </lineage>
</organism>
<evidence type="ECO:0000259" key="7">
    <source>
        <dbReference type="Pfam" id="PF14322"/>
    </source>
</evidence>
<reference evidence="8 9" key="1">
    <citation type="submission" date="2020-11" db="EMBL/GenBank/DDBJ databases">
        <title>Pedobacter endophytica, an endophytic bacteria isolated form Carex pumila.</title>
        <authorList>
            <person name="Peng Y."/>
            <person name="Jiang L."/>
            <person name="Lee J."/>
        </authorList>
    </citation>
    <scope>NUCLEOTIDE SEQUENCE [LARGE SCALE GENOMIC DNA]</scope>
    <source>
        <strain evidence="8 9">JBR3-12</strain>
    </source>
</reference>
<comment type="similarity">
    <text evidence="2">Belongs to the SusD family.</text>
</comment>
<evidence type="ECO:0000256" key="4">
    <source>
        <dbReference type="ARBA" id="ARBA00023136"/>
    </source>
</evidence>
<proteinExistence type="inferred from homology"/>
<dbReference type="EMBL" id="CP064939">
    <property type="protein sequence ID" value="QPH39308.1"/>
    <property type="molecule type" value="Genomic_DNA"/>
</dbReference>
<sequence length="447" mass="49545">MAIAMICCVSCSKKLDSLSPKDAIPLENLSDKDIALLRNGIYNKMEDAVFSFWFDFDKRGENFVSGPGFSLIDPINMSPESTDIGGMWRSIYTNLDKVNSFIETIDNLGAAATPTEVSYKGEALYFRALLYYNLVIRWGDVPILTKSTFEKVQRSPAADVWKQIITDLTTAEPLVATYTNSYYVSQPAVQALLAKVYLAQKNYDDAITYANKVIVTGKFAQATDANGYAAMFVSASTSKELIFALANNTINNQHLFYQDVNDVDATWDFSPDPALFTNLYADNTNGAVIRANDKRKTAVFISNNTRLTKFPNGKTGQQLVATASAISTPIVISRYSDVLLILAESQSLSPNSSIGAAAATLNPYFANRYSNPPRQAAVAALSPAAFQNLILNERRREFYGEGQWWYDVKRTNRTDLFSTLGGRSYLLLYPIPQTERDLAGYTQNTGY</sequence>
<keyword evidence="4" id="KW-0472">Membrane</keyword>
<feature type="domain" description="RagB/SusD" evidence="6">
    <location>
        <begin position="290"/>
        <end position="414"/>
    </location>
</feature>
<keyword evidence="9" id="KW-1185">Reference proteome</keyword>
<dbReference type="Pfam" id="PF07980">
    <property type="entry name" value="SusD_RagB"/>
    <property type="match status" value="1"/>
</dbReference>
<dbReference type="RefSeq" id="WP_196098775.1">
    <property type="nucleotide sequence ID" value="NZ_CP064939.1"/>
</dbReference>
<evidence type="ECO:0000259" key="6">
    <source>
        <dbReference type="Pfam" id="PF07980"/>
    </source>
</evidence>
<dbReference type="InterPro" id="IPR012944">
    <property type="entry name" value="SusD_RagB_dom"/>
</dbReference>
<evidence type="ECO:0000256" key="1">
    <source>
        <dbReference type="ARBA" id="ARBA00004442"/>
    </source>
</evidence>
<evidence type="ECO:0000313" key="8">
    <source>
        <dbReference type="EMBL" id="QPH39308.1"/>
    </source>
</evidence>
<evidence type="ECO:0000256" key="3">
    <source>
        <dbReference type="ARBA" id="ARBA00022729"/>
    </source>
</evidence>
<dbReference type="InterPro" id="IPR033985">
    <property type="entry name" value="SusD-like_N"/>
</dbReference>
<evidence type="ECO:0000313" key="9">
    <source>
        <dbReference type="Proteomes" id="UP000594759"/>
    </source>
</evidence>
<dbReference type="KEGG" id="pex:IZT61_20055"/>
<evidence type="ECO:0000256" key="2">
    <source>
        <dbReference type="ARBA" id="ARBA00006275"/>
    </source>
</evidence>
<accession>A0A7S9PYI0</accession>
<dbReference type="InterPro" id="IPR011990">
    <property type="entry name" value="TPR-like_helical_dom_sf"/>
</dbReference>
<evidence type="ECO:0000256" key="5">
    <source>
        <dbReference type="ARBA" id="ARBA00023237"/>
    </source>
</evidence>
<protein>
    <submittedName>
        <fullName evidence="8">RagB/SusD family nutrient uptake outer membrane protein</fullName>
    </submittedName>
</protein>
<dbReference type="GO" id="GO:0009279">
    <property type="term" value="C:cell outer membrane"/>
    <property type="evidence" value="ECO:0007669"/>
    <property type="project" value="UniProtKB-SubCell"/>
</dbReference>
<keyword evidence="3" id="KW-0732">Signal</keyword>
<dbReference type="Gene3D" id="1.25.40.390">
    <property type="match status" value="1"/>
</dbReference>
<comment type="subcellular location">
    <subcellularLocation>
        <location evidence="1">Cell outer membrane</location>
    </subcellularLocation>
</comment>
<gene>
    <name evidence="8" type="ORF">IZT61_20055</name>
</gene>
<keyword evidence="5" id="KW-0998">Cell outer membrane</keyword>
<dbReference type="SUPFAM" id="SSF48452">
    <property type="entry name" value="TPR-like"/>
    <property type="match status" value="1"/>
</dbReference>
<dbReference type="Proteomes" id="UP000594759">
    <property type="component" value="Chromosome"/>
</dbReference>
<dbReference type="CDD" id="cd08977">
    <property type="entry name" value="SusD"/>
    <property type="match status" value="1"/>
</dbReference>
<dbReference type="AlphaFoldDB" id="A0A7S9PYI0"/>
<name>A0A7S9PYI0_9SPHI</name>